<evidence type="ECO:0000313" key="1">
    <source>
        <dbReference type="EMBL" id="MPM75339.1"/>
    </source>
</evidence>
<accession>A0A645CEE4</accession>
<comment type="caution">
    <text evidence="1">The sequence shown here is derived from an EMBL/GenBank/DDBJ whole genome shotgun (WGS) entry which is preliminary data.</text>
</comment>
<sequence length="62" mass="6891">MVMGIKICLEVVIQQIDLCFLALEQEVGFITGKMVVEKHHRHPFGNSIQILFEPGVDIVGAV</sequence>
<dbReference type="EMBL" id="VSSQ01026563">
    <property type="protein sequence ID" value="MPM75339.1"/>
    <property type="molecule type" value="Genomic_DNA"/>
</dbReference>
<organism evidence="1">
    <name type="scientific">bioreactor metagenome</name>
    <dbReference type="NCBI Taxonomy" id="1076179"/>
    <lineage>
        <taxon>unclassified sequences</taxon>
        <taxon>metagenomes</taxon>
        <taxon>ecological metagenomes</taxon>
    </lineage>
</organism>
<proteinExistence type="predicted"/>
<gene>
    <name evidence="1" type="ORF">SDC9_122331</name>
</gene>
<reference evidence="1" key="1">
    <citation type="submission" date="2019-08" db="EMBL/GenBank/DDBJ databases">
        <authorList>
            <person name="Kucharzyk K."/>
            <person name="Murdoch R.W."/>
            <person name="Higgins S."/>
            <person name="Loffler F."/>
        </authorList>
    </citation>
    <scope>NUCLEOTIDE SEQUENCE</scope>
</reference>
<dbReference type="AlphaFoldDB" id="A0A645CEE4"/>
<name>A0A645CEE4_9ZZZZ</name>
<protein>
    <submittedName>
        <fullName evidence="1">Uncharacterized protein</fullName>
    </submittedName>
</protein>